<dbReference type="GeneID" id="3701208"/>
<dbReference type="InterPro" id="IPR043854">
    <property type="entry name" value="DUF5816"/>
</dbReference>
<dbReference type="EC" id="2.3.1.-" evidence="4"/>
<organism evidence="4 5">
    <name type="scientific">Natronomonas pharaonis (strain ATCC 35678 / DSM 2160 / CIP 103997 / JCM 8858 / NBRC 14720 / NCIMB 2260 / Gabara)</name>
    <name type="common">Halobacterium pharaonis</name>
    <dbReference type="NCBI Taxonomy" id="348780"/>
    <lineage>
        <taxon>Archaea</taxon>
        <taxon>Methanobacteriati</taxon>
        <taxon>Methanobacteriota</taxon>
        <taxon>Stenosarchaea group</taxon>
        <taxon>Halobacteria</taxon>
        <taxon>Halobacteriales</taxon>
        <taxon>Natronomonadaceae</taxon>
        <taxon>Natronomonas</taxon>
    </lineage>
</organism>
<dbReference type="KEGG" id="nph:NP_1638A"/>
<dbReference type="InterPro" id="IPR016181">
    <property type="entry name" value="Acyl_CoA_acyltransferase"/>
</dbReference>
<dbReference type="EMBL" id="CR936257">
    <property type="protein sequence ID" value="CAI48910.1"/>
    <property type="molecule type" value="Genomic_DNA"/>
</dbReference>
<evidence type="ECO:0000259" key="3">
    <source>
        <dbReference type="PROSITE" id="PS51186"/>
    </source>
</evidence>
<keyword evidence="2 4" id="KW-0012">Acyltransferase</keyword>
<dbReference type="EnsemblBacteria" id="CAI48910">
    <property type="protein sequence ID" value="CAI48910"/>
    <property type="gene ID" value="NP_1638A"/>
</dbReference>
<dbReference type="Proteomes" id="UP000002698">
    <property type="component" value="Chromosome"/>
</dbReference>
<gene>
    <name evidence="4" type="ordered locus">NP_1638A</name>
</gene>
<dbReference type="Gene3D" id="3.40.630.30">
    <property type="match status" value="1"/>
</dbReference>
<dbReference type="PANTHER" id="PTHR43877">
    <property type="entry name" value="AMINOALKYLPHOSPHONATE N-ACETYLTRANSFERASE-RELATED-RELATED"/>
    <property type="match status" value="1"/>
</dbReference>
<evidence type="ECO:0000313" key="5">
    <source>
        <dbReference type="Proteomes" id="UP000002698"/>
    </source>
</evidence>
<evidence type="ECO:0000256" key="1">
    <source>
        <dbReference type="ARBA" id="ARBA00022679"/>
    </source>
</evidence>
<name>A0A1U7EV94_NATPD</name>
<dbReference type="CDD" id="cd04301">
    <property type="entry name" value="NAT_SF"/>
    <property type="match status" value="1"/>
</dbReference>
<evidence type="ECO:0000256" key="2">
    <source>
        <dbReference type="ARBA" id="ARBA00023315"/>
    </source>
</evidence>
<protein>
    <submittedName>
        <fullName evidence="4">GNAT family acetyltransferase</fullName>
        <ecNumber evidence="4">2.3.1.-</ecNumber>
    </submittedName>
</protein>
<dbReference type="STRING" id="348780.NP_1638A"/>
<keyword evidence="5" id="KW-1185">Reference proteome</keyword>
<dbReference type="InterPro" id="IPR050832">
    <property type="entry name" value="Bact_Acetyltransf"/>
</dbReference>
<dbReference type="HOGENOM" id="CLU_013985_18_3_2"/>
<dbReference type="eggNOG" id="arCOG00844">
    <property type="taxonomic scope" value="Archaea"/>
</dbReference>
<reference evidence="4 5" key="1">
    <citation type="journal article" date="2005" name="Genome Res.">
        <title>Living with two extremes: conclusions from the genome sequence of Natronomonas pharaonis.</title>
        <authorList>
            <person name="Falb M."/>
            <person name="Pfeiffer F."/>
            <person name="Palm P."/>
            <person name="Rodewald K."/>
            <person name="Hickmann V."/>
            <person name="Tittor J."/>
            <person name="Oesterhelt D."/>
        </authorList>
    </citation>
    <scope>NUCLEOTIDE SEQUENCE [LARGE SCALE GENOMIC DNA]</scope>
    <source>
        <strain evidence="5">ATCC 35678 / DSM 2160 / CIP 103997 / JCM 8858 / NBRC 14720 / NCIMB 2260 / Gabara</strain>
    </source>
</reference>
<accession>A0A1U7EV94</accession>
<sequence>MEIREATADDGPAVRSVTLRSMEASYSLSPSTIESAIQQWYGVDNFAEKLNDDEVLLLVAEKDGEPVAFSESALVDDRGDIHWIHVAAMHRGEGIGQAMYEETRSQLEDAGAETIRGLVLSMNTEGNRFWENRGLQKAGEGTVEIDGTAFVENIYVDEDAVELQPVVVDGQELYIDRNDSSRGSSGPFYTVYTDEEGENHHSYYCGSCESLVTSMDTMGRLSCEECGNQLKPTRWDAAYM</sequence>
<dbReference type="OrthoDB" id="156446at2157"/>
<dbReference type="GO" id="GO:0016747">
    <property type="term" value="F:acyltransferase activity, transferring groups other than amino-acyl groups"/>
    <property type="evidence" value="ECO:0007669"/>
    <property type="project" value="InterPro"/>
</dbReference>
<evidence type="ECO:0000313" key="4">
    <source>
        <dbReference type="EMBL" id="CAI48910.1"/>
    </source>
</evidence>
<dbReference type="RefSeq" id="WP_011322544.1">
    <property type="nucleotide sequence ID" value="NC_007426.1"/>
</dbReference>
<dbReference type="Pfam" id="PF19133">
    <property type="entry name" value="DUF5816"/>
    <property type="match status" value="1"/>
</dbReference>
<dbReference type="AlphaFoldDB" id="A0A1U7EV94"/>
<dbReference type="Pfam" id="PF00583">
    <property type="entry name" value="Acetyltransf_1"/>
    <property type="match status" value="1"/>
</dbReference>
<dbReference type="SUPFAM" id="SSF55729">
    <property type="entry name" value="Acyl-CoA N-acyltransferases (Nat)"/>
    <property type="match status" value="1"/>
</dbReference>
<dbReference type="PROSITE" id="PS51186">
    <property type="entry name" value="GNAT"/>
    <property type="match status" value="1"/>
</dbReference>
<keyword evidence="1 4" id="KW-0808">Transferase</keyword>
<dbReference type="InterPro" id="IPR000182">
    <property type="entry name" value="GNAT_dom"/>
</dbReference>
<feature type="domain" description="N-acetyltransferase" evidence="3">
    <location>
        <begin position="1"/>
        <end position="157"/>
    </location>
</feature>
<proteinExistence type="predicted"/>